<dbReference type="Proteomes" id="UP000623467">
    <property type="component" value="Unassembled WGS sequence"/>
</dbReference>
<evidence type="ECO:0000313" key="3">
    <source>
        <dbReference type="Proteomes" id="UP000623467"/>
    </source>
</evidence>
<protein>
    <recommendedName>
        <fullName evidence="4">Ricin B lectin domain-containing protein</fullName>
    </recommendedName>
</protein>
<dbReference type="AlphaFoldDB" id="A0A8H7CKB5"/>
<keyword evidence="3" id="KW-1185">Reference proteome</keyword>
<feature type="signal peptide" evidence="1">
    <location>
        <begin position="1"/>
        <end position="16"/>
    </location>
</feature>
<reference evidence="2" key="1">
    <citation type="submission" date="2020-05" db="EMBL/GenBank/DDBJ databases">
        <title>Mycena genomes resolve the evolution of fungal bioluminescence.</title>
        <authorList>
            <person name="Tsai I.J."/>
        </authorList>
    </citation>
    <scope>NUCLEOTIDE SEQUENCE</scope>
    <source>
        <strain evidence="2">160909Yilan</strain>
    </source>
</reference>
<name>A0A8H7CKB5_9AGAR</name>
<sequence length="193" mass="20328">MLKSAFVLASVGYALASMTAIPTNGSSYIMQDARTTRCVTLGAPPVFSNYRKIGMEVCTGSTSQQWAAISTNADGLQFAFSSVGVPSIYISDINAEISNTGLELQAGLYQQSIGHPEPFWFSLQPAPLANTSILFSVVPNSIPEASGVLTANTPNPLAGSSLPSPLMFEALAMDTVTLALIEPSQFWAFTPVA</sequence>
<accession>A0A8H7CKB5</accession>
<proteinExistence type="predicted"/>
<evidence type="ECO:0000256" key="1">
    <source>
        <dbReference type="SAM" id="SignalP"/>
    </source>
</evidence>
<evidence type="ECO:0008006" key="4">
    <source>
        <dbReference type="Google" id="ProtNLM"/>
    </source>
</evidence>
<keyword evidence="1" id="KW-0732">Signal</keyword>
<comment type="caution">
    <text evidence="2">The sequence shown here is derived from an EMBL/GenBank/DDBJ whole genome shotgun (WGS) entry which is preliminary data.</text>
</comment>
<gene>
    <name evidence="2" type="ORF">MSAN_02100300</name>
</gene>
<evidence type="ECO:0000313" key="2">
    <source>
        <dbReference type="EMBL" id="KAF7340720.1"/>
    </source>
</evidence>
<dbReference type="OrthoDB" id="2888230at2759"/>
<dbReference type="EMBL" id="JACAZH010000029">
    <property type="protein sequence ID" value="KAF7340720.1"/>
    <property type="molecule type" value="Genomic_DNA"/>
</dbReference>
<organism evidence="2 3">
    <name type="scientific">Mycena sanguinolenta</name>
    <dbReference type="NCBI Taxonomy" id="230812"/>
    <lineage>
        <taxon>Eukaryota</taxon>
        <taxon>Fungi</taxon>
        <taxon>Dikarya</taxon>
        <taxon>Basidiomycota</taxon>
        <taxon>Agaricomycotina</taxon>
        <taxon>Agaricomycetes</taxon>
        <taxon>Agaricomycetidae</taxon>
        <taxon>Agaricales</taxon>
        <taxon>Marasmiineae</taxon>
        <taxon>Mycenaceae</taxon>
        <taxon>Mycena</taxon>
    </lineage>
</organism>
<feature type="chain" id="PRO_5034393983" description="Ricin B lectin domain-containing protein" evidence="1">
    <location>
        <begin position="17"/>
        <end position="193"/>
    </location>
</feature>